<evidence type="ECO:0000256" key="3">
    <source>
        <dbReference type="SAM" id="MobiDB-lite"/>
    </source>
</evidence>
<accession>A0A9P7VCF7</accession>
<dbReference type="Proteomes" id="UP000790833">
    <property type="component" value="Unassembled WGS sequence"/>
</dbReference>
<dbReference type="OrthoDB" id="7464126at2759"/>
<organism evidence="5 6">
    <name type="scientific">Scheffersomyces spartinae</name>
    <dbReference type="NCBI Taxonomy" id="45513"/>
    <lineage>
        <taxon>Eukaryota</taxon>
        <taxon>Fungi</taxon>
        <taxon>Dikarya</taxon>
        <taxon>Ascomycota</taxon>
        <taxon>Saccharomycotina</taxon>
        <taxon>Pichiomycetes</taxon>
        <taxon>Debaryomycetaceae</taxon>
        <taxon>Scheffersomyces</taxon>
    </lineage>
</organism>
<dbReference type="PANTHER" id="PTHR24170:SF1">
    <property type="entry name" value="DOMAIN PROTEIN, PUTATIVE (AFU_ORTHOLOGUE AFUA_1G09870)-RELATED"/>
    <property type="match status" value="1"/>
</dbReference>
<dbReference type="SUPFAM" id="SSF109993">
    <property type="entry name" value="VPS9 domain"/>
    <property type="match status" value="1"/>
</dbReference>
<dbReference type="GeneID" id="66116642"/>
<dbReference type="GO" id="GO:0000149">
    <property type="term" value="F:SNARE binding"/>
    <property type="evidence" value="ECO:0007669"/>
    <property type="project" value="TreeGrafter"/>
</dbReference>
<comment type="caution">
    <text evidence="5">The sequence shown here is derived from an EMBL/GenBank/DDBJ whole genome shotgun (WGS) entry which is preliminary data.</text>
</comment>
<keyword evidence="2" id="KW-0175">Coiled coil</keyword>
<dbReference type="RefSeq" id="XP_043051050.1">
    <property type="nucleotide sequence ID" value="XM_043193998.1"/>
</dbReference>
<feature type="region of interest" description="Disordered" evidence="3">
    <location>
        <begin position="1084"/>
        <end position="1117"/>
    </location>
</feature>
<dbReference type="Gene3D" id="1.25.40.20">
    <property type="entry name" value="Ankyrin repeat-containing domain"/>
    <property type="match status" value="1"/>
</dbReference>
<dbReference type="InterPro" id="IPR051248">
    <property type="entry name" value="UPF0507/Ank_repeat_27"/>
</dbReference>
<evidence type="ECO:0000259" key="4">
    <source>
        <dbReference type="PROSITE" id="PS51205"/>
    </source>
</evidence>
<comment type="similarity">
    <text evidence="1">Belongs to the UPF0507 family.</text>
</comment>
<feature type="domain" description="VPS9" evidence="4">
    <location>
        <begin position="322"/>
        <end position="480"/>
    </location>
</feature>
<dbReference type="InterPro" id="IPR036770">
    <property type="entry name" value="Ankyrin_rpt-contain_sf"/>
</dbReference>
<dbReference type="Gene3D" id="1.20.1050.80">
    <property type="entry name" value="VPS9 domain"/>
    <property type="match status" value="1"/>
</dbReference>
<sequence>MSQTQDSKVKYLPLINNPLLNCLFNNPHHTKYPFKRAIHELSANHNNYTILLPPAHILNTYYDPSSEGSSKRVLLKELCYNSEDFIQSHIVKSCQSQTSRTSKTRLVMYNSLNDKQILIKGNSVFTGRGFKKSLKLRIVAIDYFHSFCDYFPKGSRFMVLYIEDTLFGSLSPISLSSQKVITTEESSTSMSSSQQSPVNIETITLDKLLRSFPLLSRAVSGKFYRLFHHNNAQFAPLYTHTRKKLGYILLEFEKIIEAAYLIVLNSVKLESPNGEDTYTLIHQIMALYPGLDFNRLVFEYVELNLYDRIWSQLVYQFDFPNDDKEQYEREAIKVLTPNLYKQLSCVSLNQLEITACSVWEINELMKRILAAIAEFSKLSDSTVVNLSSKTKVLIRTIELLSENTNPKEEESSFILDADTLLGLLIMVVLHSKIENLEAHLYYIKNFNSVDYSHDGYFNYILSNFEAVLLHFSPQGENAHTHELVQYSQENYEFWLSIQRGDLLSISNLLESVYNKHGDDLPEKHCLKSRNIQGESCLAFAIKARNFNLFELLMTFNVNWFSIDDILFDVNVKTNQTLLMLALEEECEDISEALVEVIVANTSIEERIGYFNYVDVSHRSVGHYLFHNYQLIDKIGYYIDWELKDMNSHTPLFSICRCYDHPEYVKLVKRTFECVVEVCKIKSKCFNFDDHLDKAGNSLLHIVPKNLKEMGFLNCGQVLDVNQFNSKNMTPLSHYVKYSRADNLEELLQDRRLIFKLNDPNNHYNVLDYFGVLSMKSNGSLSSSSSFDSIDKLLTNYIFDNFVPLSLPGIKLYALNAKYEATLKDWVLFFRDDNRLPFYRKLEDIKKFIYAFKLLHPLSIITDPEAFWLNYPPNLNTMPMFGKFRMNYLIEDINFYFRSIQFQSKKKQDDARFLLGDELNKLTLELRNYIMSLNESQRNQYGELVLSRTDIQDVEFFLNYSMNDILKYQKLVSKFNKIAAMTALKHSDHIQIVDDVLVEGSLRGFILTTMTTQSGDTDQNHHINESHAMLEFLACTTQLENACSRLRKNVDIVLGRIQTWKEHYKEIKTIEAELQMIDTINLKMRLNSPNNPNGRGTPLSRRSTFSSEEVADFEDDEEEQSASSIFNFGAILESKKSKYKKLTKQKADLIKQVIKMNSEIKCDHDLIASEISDFLKYKSTFIEFAIKKYVVSILGNVQHRKCILQKRLLSLKQLR</sequence>
<name>A0A9P7VCF7_9ASCO</name>
<feature type="coiled-coil region" evidence="2">
    <location>
        <begin position="1131"/>
        <end position="1158"/>
    </location>
</feature>
<evidence type="ECO:0000256" key="1">
    <source>
        <dbReference type="ARBA" id="ARBA00007428"/>
    </source>
</evidence>
<dbReference type="PROSITE" id="PS51205">
    <property type="entry name" value="VPS9"/>
    <property type="match status" value="1"/>
</dbReference>
<dbReference type="PANTHER" id="PTHR24170">
    <property type="entry name" value="ANKYRIN REPEAT DOMAIN-CONTAINING PROTEIN 27"/>
    <property type="match status" value="1"/>
</dbReference>
<dbReference type="SUPFAM" id="SSF48403">
    <property type="entry name" value="Ankyrin repeat"/>
    <property type="match status" value="1"/>
</dbReference>
<dbReference type="AlphaFoldDB" id="A0A9P7VCF7"/>
<dbReference type="GO" id="GO:0005085">
    <property type="term" value="F:guanyl-nucleotide exchange factor activity"/>
    <property type="evidence" value="ECO:0007669"/>
    <property type="project" value="TreeGrafter"/>
</dbReference>
<dbReference type="GO" id="GO:0005886">
    <property type="term" value="C:plasma membrane"/>
    <property type="evidence" value="ECO:0007669"/>
    <property type="project" value="TreeGrafter"/>
</dbReference>
<dbReference type="GO" id="GO:0045022">
    <property type="term" value="P:early endosome to late endosome transport"/>
    <property type="evidence" value="ECO:0007669"/>
    <property type="project" value="TreeGrafter"/>
</dbReference>
<dbReference type="GO" id="GO:0030133">
    <property type="term" value="C:transport vesicle"/>
    <property type="evidence" value="ECO:0007669"/>
    <property type="project" value="TreeGrafter"/>
</dbReference>
<feature type="compositionally biased region" description="Polar residues" evidence="3">
    <location>
        <begin position="1086"/>
        <end position="1106"/>
    </location>
</feature>
<dbReference type="InterPro" id="IPR037191">
    <property type="entry name" value="VPS9_dom_sf"/>
</dbReference>
<dbReference type="Pfam" id="PF02204">
    <property type="entry name" value="VPS9"/>
    <property type="match status" value="1"/>
</dbReference>
<dbReference type="GO" id="GO:0005770">
    <property type="term" value="C:late endosome"/>
    <property type="evidence" value="ECO:0007669"/>
    <property type="project" value="TreeGrafter"/>
</dbReference>
<protein>
    <recommendedName>
        <fullName evidence="4">VPS9 domain-containing protein</fullName>
    </recommendedName>
</protein>
<gene>
    <name evidence="5" type="ORF">KQ657_003268</name>
</gene>
<reference evidence="5" key="1">
    <citation type="submission" date="2021-03" db="EMBL/GenBank/DDBJ databases">
        <authorList>
            <person name="Palmer J.M."/>
        </authorList>
    </citation>
    <scope>NUCLEOTIDE SEQUENCE</scope>
    <source>
        <strain evidence="5">ARV_011</strain>
    </source>
</reference>
<keyword evidence="6" id="KW-1185">Reference proteome</keyword>
<dbReference type="InterPro" id="IPR003123">
    <property type="entry name" value="VPS9"/>
</dbReference>
<evidence type="ECO:0000313" key="6">
    <source>
        <dbReference type="Proteomes" id="UP000790833"/>
    </source>
</evidence>
<dbReference type="EMBL" id="JAHMUF010000003">
    <property type="protein sequence ID" value="KAG7195505.1"/>
    <property type="molecule type" value="Genomic_DNA"/>
</dbReference>
<feature type="compositionally biased region" description="Acidic residues" evidence="3">
    <location>
        <begin position="1108"/>
        <end position="1117"/>
    </location>
</feature>
<dbReference type="GO" id="GO:0005769">
    <property type="term" value="C:early endosome"/>
    <property type="evidence" value="ECO:0007669"/>
    <property type="project" value="TreeGrafter"/>
</dbReference>
<evidence type="ECO:0000313" key="5">
    <source>
        <dbReference type="EMBL" id="KAG7195505.1"/>
    </source>
</evidence>
<proteinExistence type="inferred from homology"/>
<dbReference type="GO" id="GO:0097422">
    <property type="term" value="C:tubular endosome"/>
    <property type="evidence" value="ECO:0007669"/>
    <property type="project" value="TreeGrafter"/>
</dbReference>
<evidence type="ECO:0000256" key="2">
    <source>
        <dbReference type="SAM" id="Coils"/>
    </source>
</evidence>